<organism evidence="1 2">
    <name type="scientific">Meyerozyma guilliermondii (strain ATCC 6260 / CBS 566 / DSM 6381 / JCM 1539 / NBRC 10279 / NRRL Y-324)</name>
    <name type="common">Yeast</name>
    <name type="synonym">Candida guilliermondii</name>
    <dbReference type="NCBI Taxonomy" id="294746"/>
    <lineage>
        <taxon>Eukaryota</taxon>
        <taxon>Fungi</taxon>
        <taxon>Dikarya</taxon>
        <taxon>Ascomycota</taxon>
        <taxon>Saccharomycotina</taxon>
        <taxon>Pichiomycetes</taxon>
        <taxon>Debaryomycetaceae</taxon>
        <taxon>Meyerozyma</taxon>
    </lineage>
</organism>
<gene>
    <name evidence="1" type="ORF">PGUG_00388</name>
</gene>
<protein>
    <submittedName>
        <fullName evidence="1">Uncharacterized protein</fullName>
    </submittedName>
</protein>
<dbReference type="AlphaFoldDB" id="A5DAT3"/>
<dbReference type="VEuPathDB" id="FungiDB:PGUG_00388"/>
<accession>A5DAT3</accession>
<dbReference type="EMBL" id="CH408155">
    <property type="protein sequence ID" value="EDK36291.2"/>
    <property type="molecule type" value="Genomic_DNA"/>
</dbReference>
<evidence type="ECO:0000313" key="2">
    <source>
        <dbReference type="Proteomes" id="UP000001997"/>
    </source>
</evidence>
<dbReference type="InParanoid" id="A5DAT3"/>
<proteinExistence type="predicted"/>
<dbReference type="Proteomes" id="UP000001997">
    <property type="component" value="Unassembled WGS sequence"/>
</dbReference>
<dbReference type="KEGG" id="pgu:PGUG_00388"/>
<keyword evidence="2" id="KW-1185">Reference proteome</keyword>
<dbReference type="HOGENOM" id="CLU_1723047_0_0_1"/>
<dbReference type="RefSeq" id="XP_001487012.2">
    <property type="nucleotide sequence ID" value="XM_001486962.1"/>
</dbReference>
<name>A5DAT3_PICGU</name>
<dbReference type="GeneID" id="5129180"/>
<evidence type="ECO:0000313" key="1">
    <source>
        <dbReference type="EMBL" id="EDK36291.2"/>
    </source>
</evidence>
<reference evidence="1 2" key="1">
    <citation type="journal article" date="2009" name="Nature">
        <title>Evolution of pathogenicity and sexual reproduction in eight Candida genomes.</title>
        <authorList>
            <person name="Butler G."/>
            <person name="Rasmussen M.D."/>
            <person name="Lin M.F."/>
            <person name="Santos M.A."/>
            <person name="Sakthikumar S."/>
            <person name="Munro C.A."/>
            <person name="Rheinbay E."/>
            <person name="Grabherr M."/>
            <person name="Forche A."/>
            <person name="Reedy J.L."/>
            <person name="Agrafioti I."/>
            <person name="Arnaud M.B."/>
            <person name="Bates S."/>
            <person name="Brown A.J."/>
            <person name="Brunke S."/>
            <person name="Costanzo M.C."/>
            <person name="Fitzpatrick D.A."/>
            <person name="de Groot P.W."/>
            <person name="Harris D."/>
            <person name="Hoyer L.L."/>
            <person name="Hube B."/>
            <person name="Klis F.M."/>
            <person name="Kodira C."/>
            <person name="Lennard N."/>
            <person name="Logue M.E."/>
            <person name="Martin R."/>
            <person name="Neiman A.M."/>
            <person name="Nikolaou E."/>
            <person name="Quail M.A."/>
            <person name="Quinn J."/>
            <person name="Santos M.C."/>
            <person name="Schmitzberger F.F."/>
            <person name="Sherlock G."/>
            <person name="Shah P."/>
            <person name="Silverstein K.A."/>
            <person name="Skrzypek M.S."/>
            <person name="Soll D."/>
            <person name="Staggs R."/>
            <person name="Stansfield I."/>
            <person name="Stumpf M.P."/>
            <person name="Sudbery P.E."/>
            <person name="Srikantha T."/>
            <person name="Zeng Q."/>
            <person name="Berman J."/>
            <person name="Berriman M."/>
            <person name="Heitman J."/>
            <person name="Gow N.A."/>
            <person name="Lorenz M.C."/>
            <person name="Birren B.W."/>
            <person name="Kellis M."/>
            <person name="Cuomo C.A."/>
        </authorList>
    </citation>
    <scope>NUCLEOTIDE SEQUENCE [LARGE SCALE GENOMIC DNA]</scope>
    <source>
        <strain evidence="2">ATCC 6260 / CBS 566 / DSM 6381 / JCM 1539 / NBRC 10279 / NRRL Y-324</strain>
    </source>
</reference>
<sequence length="152" mass="17105">MPILVSSTWCGMQVQNGVDSMLGTSVHQGVKSGEPFPVDSEKITFIIQKVTVIEWNSQAIETQRLEKFRILFCPEIFVKLVEKVLEFLRSHFGLHYLFVFGFMSGIARNEVLHIEMAAGSGPGQNGDEAVTIDNFCTFSFQESWHGKCKDAR</sequence>